<evidence type="ECO:0000256" key="2">
    <source>
        <dbReference type="ARBA" id="ARBA00022475"/>
    </source>
</evidence>
<dbReference type="EMBL" id="AP017424">
    <property type="protein sequence ID" value="BAU86236.1"/>
    <property type="molecule type" value="Genomic_DNA"/>
</dbReference>
<accession>A0A160P5C8</accession>
<proteinExistence type="predicted"/>
<dbReference type="PANTHER" id="PTHR34820">
    <property type="entry name" value="INNER MEMBRANE PROTEIN YEBZ"/>
    <property type="match status" value="1"/>
</dbReference>
<evidence type="ECO:0000256" key="6">
    <source>
        <dbReference type="SAM" id="Phobius"/>
    </source>
</evidence>
<dbReference type="AlphaFoldDB" id="A0A160P5C8"/>
<feature type="domain" description="Copper resistance protein D" evidence="7">
    <location>
        <begin position="209"/>
        <end position="298"/>
    </location>
</feature>
<reference evidence="8 9" key="1">
    <citation type="journal article" date="2016" name="Genome Announc.">
        <title>Complete Genome Sequence of Thiostrepton-Producing Streptomyces laurentii ATCC 31255.</title>
        <authorList>
            <person name="Doi K."/>
            <person name="Fujino Y."/>
            <person name="Nagayoshi Y."/>
            <person name="Ohshima T."/>
            <person name="Ogata S."/>
        </authorList>
    </citation>
    <scope>NUCLEOTIDE SEQUENCE [LARGE SCALE GENOMIC DNA]</scope>
    <source>
        <strain evidence="8 9">ATCC 31255</strain>
    </source>
</reference>
<feature type="transmembrane region" description="Helical" evidence="6">
    <location>
        <begin position="285"/>
        <end position="302"/>
    </location>
</feature>
<evidence type="ECO:0000256" key="1">
    <source>
        <dbReference type="ARBA" id="ARBA00004651"/>
    </source>
</evidence>
<dbReference type="Pfam" id="PF05425">
    <property type="entry name" value="CopD"/>
    <property type="match status" value="1"/>
</dbReference>
<comment type="subcellular location">
    <subcellularLocation>
        <location evidence="1">Cell membrane</location>
        <topology evidence="1">Multi-pass membrane protein</topology>
    </subcellularLocation>
</comment>
<feature type="transmembrane region" description="Helical" evidence="6">
    <location>
        <begin position="52"/>
        <end position="71"/>
    </location>
</feature>
<keyword evidence="9" id="KW-1185">Reference proteome</keyword>
<dbReference type="GO" id="GO:0005886">
    <property type="term" value="C:plasma membrane"/>
    <property type="evidence" value="ECO:0007669"/>
    <property type="project" value="UniProtKB-SubCell"/>
</dbReference>
<organism evidence="8 9">
    <name type="scientific">Streptomyces laurentii</name>
    <dbReference type="NCBI Taxonomy" id="39478"/>
    <lineage>
        <taxon>Bacteria</taxon>
        <taxon>Bacillati</taxon>
        <taxon>Actinomycetota</taxon>
        <taxon>Actinomycetes</taxon>
        <taxon>Kitasatosporales</taxon>
        <taxon>Streptomycetaceae</taxon>
        <taxon>Streptomyces</taxon>
    </lineage>
</organism>
<feature type="transmembrane region" description="Helical" evidence="6">
    <location>
        <begin position="20"/>
        <end position="40"/>
    </location>
</feature>
<feature type="transmembrane region" description="Helical" evidence="6">
    <location>
        <begin position="91"/>
        <end position="114"/>
    </location>
</feature>
<keyword evidence="5 6" id="KW-0472">Membrane</keyword>
<sequence length="309" mass="32069">MTPPGPPEPRGPLGTPIRRTAAAALAVLAVLVIALLGDSLAQTGTGELEIPAAGGITVLRLLVVTALAVHIGELAGVRMAGDGPLPRRWSLPAAVTGFAASAGLLVLLSALSGLKLSTVYGLREGRLLLITANAFVLAALCAATRHHDLATLPLAAAVGAEAMRAHPETYSPAVGISLTVVHLTAASLWFGTLLYVLRTMRLRGGGRDVLLRYARMAGWLFAALAVTGTFSTLRRLPLDGLFTTAYGRVLLVKLALFGVTALLALTARRRLMRGADAQPPARVELGVLGAVVVVSALLTVVPDPHWLLP</sequence>
<dbReference type="KEGG" id="slau:SLA_5355"/>
<dbReference type="InterPro" id="IPR032694">
    <property type="entry name" value="CopC/D"/>
</dbReference>
<dbReference type="Proteomes" id="UP000217676">
    <property type="component" value="Chromosome"/>
</dbReference>
<gene>
    <name evidence="8" type="ORF">SLA_5355</name>
</gene>
<dbReference type="InterPro" id="IPR008457">
    <property type="entry name" value="Cu-R_CopD_dom"/>
</dbReference>
<evidence type="ECO:0000256" key="5">
    <source>
        <dbReference type="ARBA" id="ARBA00023136"/>
    </source>
</evidence>
<keyword evidence="3 6" id="KW-0812">Transmembrane</keyword>
<evidence type="ECO:0000259" key="7">
    <source>
        <dbReference type="Pfam" id="PF05425"/>
    </source>
</evidence>
<name>A0A160P5C8_STRLU</name>
<dbReference type="GO" id="GO:0006825">
    <property type="term" value="P:copper ion transport"/>
    <property type="evidence" value="ECO:0007669"/>
    <property type="project" value="InterPro"/>
</dbReference>
<evidence type="ECO:0000256" key="4">
    <source>
        <dbReference type="ARBA" id="ARBA00022989"/>
    </source>
</evidence>
<protein>
    <submittedName>
        <fullName evidence="8">Membrane protein</fullName>
    </submittedName>
</protein>
<evidence type="ECO:0000313" key="9">
    <source>
        <dbReference type="Proteomes" id="UP000217676"/>
    </source>
</evidence>
<feature type="transmembrane region" description="Helical" evidence="6">
    <location>
        <begin position="173"/>
        <end position="197"/>
    </location>
</feature>
<feature type="transmembrane region" description="Helical" evidence="6">
    <location>
        <begin position="209"/>
        <end position="233"/>
    </location>
</feature>
<feature type="transmembrane region" description="Helical" evidence="6">
    <location>
        <begin position="245"/>
        <end position="265"/>
    </location>
</feature>
<dbReference type="PANTHER" id="PTHR34820:SF4">
    <property type="entry name" value="INNER MEMBRANE PROTEIN YEBZ"/>
    <property type="match status" value="1"/>
</dbReference>
<keyword evidence="4 6" id="KW-1133">Transmembrane helix</keyword>
<keyword evidence="2" id="KW-1003">Cell membrane</keyword>
<evidence type="ECO:0000313" key="8">
    <source>
        <dbReference type="EMBL" id="BAU86236.1"/>
    </source>
</evidence>
<feature type="transmembrane region" description="Helical" evidence="6">
    <location>
        <begin position="126"/>
        <end position="145"/>
    </location>
</feature>
<evidence type="ECO:0000256" key="3">
    <source>
        <dbReference type="ARBA" id="ARBA00022692"/>
    </source>
</evidence>